<dbReference type="Gene3D" id="2.40.160.20">
    <property type="match status" value="1"/>
</dbReference>
<dbReference type="STRING" id="1449350.OCH239_04500"/>
<organism evidence="1 2">
    <name type="scientific">Roseivivax halodurans JCM 10272</name>
    <dbReference type="NCBI Taxonomy" id="1449350"/>
    <lineage>
        <taxon>Bacteria</taxon>
        <taxon>Pseudomonadati</taxon>
        <taxon>Pseudomonadota</taxon>
        <taxon>Alphaproteobacteria</taxon>
        <taxon>Rhodobacterales</taxon>
        <taxon>Roseobacteraceae</taxon>
        <taxon>Roseivivax</taxon>
    </lineage>
</organism>
<sequence length="128" mass="14358">MLERRAESAAEIYARYDPRTRFGPFGTALGLSLGEEGETWLGAGLTWDWRFGSSPYYGELHVMPGYYRAGDGFDLGGPIAFRSGLELGYESWNGWRYAVSYDHRSNAGIYDENPGVETVQFRVSVPLD</sequence>
<name>X7E0E8_9RHOB</name>
<dbReference type="eggNOG" id="ENOG5030YRY">
    <property type="taxonomic scope" value="Bacteria"/>
</dbReference>
<evidence type="ECO:0000313" key="1">
    <source>
        <dbReference type="EMBL" id="ETX09407.1"/>
    </source>
</evidence>
<gene>
    <name evidence="1" type="ORF">OCH239_04500</name>
</gene>
<dbReference type="InterPro" id="IPR018550">
    <property type="entry name" value="Lipid-A_deacylase-rel"/>
</dbReference>
<dbReference type="Proteomes" id="UP000022447">
    <property type="component" value="Unassembled WGS sequence"/>
</dbReference>
<keyword evidence="2" id="KW-1185">Reference proteome</keyword>
<dbReference type="Pfam" id="PF09411">
    <property type="entry name" value="PagL"/>
    <property type="match status" value="1"/>
</dbReference>
<dbReference type="AlphaFoldDB" id="X7E0E8"/>
<comment type="caution">
    <text evidence="1">The sequence shown here is derived from an EMBL/GenBank/DDBJ whole genome shotgun (WGS) entry which is preliminary data.</text>
</comment>
<protein>
    <submittedName>
        <fullName evidence="1">Lipid A 3-O-deacylase</fullName>
    </submittedName>
</protein>
<dbReference type="EMBL" id="JALZ01000128">
    <property type="protein sequence ID" value="ETX09407.1"/>
    <property type="molecule type" value="Genomic_DNA"/>
</dbReference>
<reference evidence="1 2" key="1">
    <citation type="submission" date="2014-01" db="EMBL/GenBank/DDBJ databases">
        <title>Roseivivax halodurans JCM 10272 Genome Sequencing.</title>
        <authorList>
            <person name="Lai Q."/>
            <person name="Li G."/>
            <person name="Shao Z."/>
        </authorList>
    </citation>
    <scope>NUCLEOTIDE SEQUENCE [LARGE SCALE GENOMIC DNA]</scope>
    <source>
        <strain evidence="1 2">JCM 10272</strain>
    </source>
</reference>
<accession>X7E0E8</accession>
<evidence type="ECO:0000313" key="2">
    <source>
        <dbReference type="Proteomes" id="UP000022447"/>
    </source>
</evidence>
<proteinExistence type="predicted"/>